<evidence type="ECO:0000256" key="2">
    <source>
        <dbReference type="ARBA" id="ARBA00010387"/>
    </source>
</evidence>
<comment type="pathway">
    <text evidence="1">Carbohydrate degradation; glycolysis; D-glyceraldehyde 3-phosphate and glycerone phosphate from D-glucose: step 4/4.</text>
</comment>
<reference evidence="6" key="1">
    <citation type="submission" date="2023-03" db="EMBL/GenBank/DDBJ databases">
        <authorList>
            <person name="Steffen K."/>
            <person name="Cardenas P."/>
        </authorList>
    </citation>
    <scope>NUCLEOTIDE SEQUENCE</scope>
</reference>
<sequence length="131" mass="14159">MVLPGVDCTKKFTPEDVALATITTFQRHLPVAVPGVTFLSGGQSEIVATTHLNAINKYEAVKPWGLTFSYGRALQASVLQAWRGKPENVKAAQEVFIHRARCNGLAALGKYEGEESAGAAAKSLFVKDHQY</sequence>
<dbReference type="PANTHER" id="PTHR11627">
    <property type="entry name" value="FRUCTOSE-BISPHOSPHATE ALDOLASE"/>
    <property type="match status" value="1"/>
</dbReference>
<dbReference type="Gene3D" id="3.20.20.70">
    <property type="entry name" value="Aldolase class I"/>
    <property type="match status" value="1"/>
</dbReference>
<organism evidence="6 7">
    <name type="scientific">Geodia barretti</name>
    <name type="common">Barrett's horny sponge</name>
    <dbReference type="NCBI Taxonomy" id="519541"/>
    <lineage>
        <taxon>Eukaryota</taxon>
        <taxon>Metazoa</taxon>
        <taxon>Porifera</taxon>
        <taxon>Demospongiae</taxon>
        <taxon>Heteroscleromorpha</taxon>
        <taxon>Tetractinellida</taxon>
        <taxon>Astrophorina</taxon>
        <taxon>Geodiidae</taxon>
        <taxon>Geodia</taxon>
    </lineage>
</organism>
<dbReference type="InterPro" id="IPR013785">
    <property type="entry name" value="Aldolase_TIM"/>
</dbReference>
<accession>A0AA35S6D2</accession>
<evidence type="ECO:0000256" key="3">
    <source>
        <dbReference type="ARBA" id="ARBA00013068"/>
    </source>
</evidence>
<keyword evidence="7" id="KW-1185">Reference proteome</keyword>
<evidence type="ECO:0000256" key="4">
    <source>
        <dbReference type="ARBA" id="ARBA00023152"/>
    </source>
</evidence>
<evidence type="ECO:0000313" key="6">
    <source>
        <dbReference type="EMBL" id="CAI8023012.1"/>
    </source>
</evidence>
<dbReference type="SUPFAM" id="SSF51569">
    <property type="entry name" value="Aldolase"/>
    <property type="match status" value="1"/>
</dbReference>
<dbReference type="Pfam" id="PF00274">
    <property type="entry name" value="Glycolytic"/>
    <property type="match status" value="1"/>
</dbReference>
<dbReference type="EC" id="4.1.2.13" evidence="3"/>
<gene>
    <name evidence="6" type="ORF">GBAR_LOCUS13478</name>
</gene>
<proteinExistence type="inferred from homology"/>
<comment type="caution">
    <text evidence="6">The sequence shown here is derived from an EMBL/GenBank/DDBJ whole genome shotgun (WGS) entry which is preliminary data.</text>
</comment>
<keyword evidence="5" id="KW-0456">Lyase</keyword>
<dbReference type="Proteomes" id="UP001174909">
    <property type="component" value="Unassembled WGS sequence"/>
</dbReference>
<evidence type="ECO:0000256" key="5">
    <source>
        <dbReference type="ARBA" id="ARBA00023239"/>
    </source>
</evidence>
<dbReference type="InterPro" id="IPR000741">
    <property type="entry name" value="FBA_I"/>
</dbReference>
<dbReference type="AlphaFoldDB" id="A0AA35S6D2"/>
<dbReference type="GO" id="GO:0006096">
    <property type="term" value="P:glycolytic process"/>
    <property type="evidence" value="ECO:0007669"/>
    <property type="project" value="UniProtKB-KW"/>
</dbReference>
<dbReference type="EMBL" id="CASHTH010001989">
    <property type="protein sequence ID" value="CAI8023012.1"/>
    <property type="molecule type" value="Genomic_DNA"/>
</dbReference>
<evidence type="ECO:0000313" key="7">
    <source>
        <dbReference type="Proteomes" id="UP001174909"/>
    </source>
</evidence>
<comment type="similarity">
    <text evidence="2">Belongs to the class I fructose-bisphosphate aldolase family.</text>
</comment>
<protein>
    <recommendedName>
        <fullName evidence="3">fructose-bisphosphate aldolase</fullName>
        <ecNumber evidence="3">4.1.2.13</ecNumber>
    </recommendedName>
</protein>
<dbReference type="GO" id="GO:0004332">
    <property type="term" value="F:fructose-bisphosphate aldolase activity"/>
    <property type="evidence" value="ECO:0007669"/>
    <property type="project" value="UniProtKB-EC"/>
</dbReference>
<keyword evidence="4" id="KW-0324">Glycolysis</keyword>
<name>A0AA35S6D2_GEOBA</name>
<evidence type="ECO:0000256" key="1">
    <source>
        <dbReference type="ARBA" id="ARBA00004714"/>
    </source>
</evidence>